<name>A0ABU9JBC5_AEREN</name>
<dbReference type="EMBL" id="JAZDDP010000002">
    <property type="protein sequence ID" value="MEL3919285.1"/>
    <property type="molecule type" value="Genomic_DNA"/>
</dbReference>
<dbReference type="RefSeq" id="WP_342018289.1">
    <property type="nucleotide sequence ID" value="NZ_JAAKKI010000022.1"/>
</dbReference>
<gene>
    <name evidence="1" type="ORF">V1482_07650</name>
</gene>
<accession>A0ABU9JBC5</accession>
<keyword evidence="2" id="KW-1185">Reference proteome</keyword>
<protein>
    <submittedName>
        <fullName evidence="1">Uncharacterized protein</fullName>
    </submittedName>
</protein>
<dbReference type="Proteomes" id="UP001491613">
    <property type="component" value="Unassembled WGS sequence"/>
</dbReference>
<sequence length="58" mass="6582">MPLDIPHFIGLMAPMALYLNREQKDGFPCKYSEKPGDVQIAAPQFARLPLFTIENFSL</sequence>
<evidence type="ECO:0000313" key="1">
    <source>
        <dbReference type="EMBL" id="MEL3919285.1"/>
    </source>
</evidence>
<organism evidence="1 2">
    <name type="scientific">Aeromonas enteropelogenes</name>
    <name type="common">Aeromonas trota</name>
    <dbReference type="NCBI Taxonomy" id="29489"/>
    <lineage>
        <taxon>Bacteria</taxon>
        <taxon>Pseudomonadati</taxon>
        <taxon>Pseudomonadota</taxon>
        <taxon>Gammaproteobacteria</taxon>
        <taxon>Aeromonadales</taxon>
        <taxon>Aeromonadaceae</taxon>
        <taxon>Aeromonas</taxon>
    </lineage>
</organism>
<evidence type="ECO:0000313" key="2">
    <source>
        <dbReference type="Proteomes" id="UP001491613"/>
    </source>
</evidence>
<proteinExistence type="predicted"/>
<reference evidence="1 2" key="1">
    <citation type="submission" date="2024-01" db="EMBL/GenBank/DDBJ databases">
        <title>Horizontal gene transfer in Aeromonas trota.</title>
        <authorList>
            <person name="Otero Olarra J.E."/>
            <person name="Perez Valdespino A."/>
        </authorList>
    </citation>
    <scope>NUCLEOTIDE SEQUENCE [LARGE SCALE GENOMIC DNA]</scope>
    <source>
        <strain evidence="1 2">9.1</strain>
    </source>
</reference>
<comment type="caution">
    <text evidence="1">The sequence shown here is derived from an EMBL/GenBank/DDBJ whole genome shotgun (WGS) entry which is preliminary data.</text>
</comment>